<dbReference type="Pfam" id="PF13385">
    <property type="entry name" value="Laminin_G_3"/>
    <property type="match status" value="1"/>
</dbReference>
<dbReference type="EMBL" id="MN740758">
    <property type="protein sequence ID" value="QHS81587.1"/>
    <property type="molecule type" value="Genomic_DNA"/>
</dbReference>
<dbReference type="InterPro" id="IPR013320">
    <property type="entry name" value="ConA-like_dom_sf"/>
</dbReference>
<name>A0A6C0AP45_9ZZZZ</name>
<evidence type="ECO:0000256" key="1">
    <source>
        <dbReference type="SAM" id="Phobius"/>
    </source>
</evidence>
<organism evidence="2">
    <name type="scientific">viral metagenome</name>
    <dbReference type="NCBI Taxonomy" id="1070528"/>
    <lineage>
        <taxon>unclassified sequences</taxon>
        <taxon>metagenomes</taxon>
        <taxon>organismal metagenomes</taxon>
    </lineage>
</organism>
<protein>
    <submittedName>
        <fullName evidence="2">Uncharacterized protein</fullName>
    </submittedName>
</protein>
<dbReference type="AlphaFoldDB" id="A0A6C0AP45"/>
<proteinExistence type="predicted"/>
<keyword evidence="1" id="KW-0812">Transmembrane</keyword>
<keyword evidence="1" id="KW-0472">Membrane</keyword>
<reference evidence="2" key="1">
    <citation type="journal article" date="2020" name="Nature">
        <title>Giant virus diversity and host interactions through global metagenomics.</title>
        <authorList>
            <person name="Schulz F."/>
            <person name="Roux S."/>
            <person name="Paez-Espino D."/>
            <person name="Jungbluth S."/>
            <person name="Walsh D.A."/>
            <person name="Denef V.J."/>
            <person name="McMahon K.D."/>
            <person name="Konstantinidis K.T."/>
            <person name="Eloe-Fadrosh E.A."/>
            <person name="Kyrpides N.C."/>
            <person name="Woyke T."/>
        </authorList>
    </citation>
    <scope>NUCLEOTIDE SEQUENCE</scope>
    <source>
        <strain evidence="2">GVMAG-S-1101164-72</strain>
    </source>
</reference>
<feature type="transmembrane region" description="Helical" evidence="1">
    <location>
        <begin position="5"/>
        <end position="23"/>
    </location>
</feature>
<keyword evidence="1" id="KW-1133">Transmembrane helix</keyword>
<sequence length="508" mass="58158">MILQILWIGVCLLLIVAILEIWYPQVIQEGFETALGSDSFWSQYVPRRGDISTDPDTEEAGYYRDTRYFSGYADVQRLGQDQDFCRMLTSKSNPKDMFFACALGGTDGLSSTRYRTKSTLQDLPMSRDDYMNDLGDGRDSYCRILKVDQYTFQARCNPAQDDKFRDKMTGDANPPKYIEELLQMYDGILFWLRFRDDMVDYAKNLVINRSGNITIDEAPPRPEEARTLVFNGVDQFLRIGDNNDLEFGNTVDVRYMRAISVWVYFDEFTNNAHILDFGNGAGKDNVFLGIIGRGNDVAETKPSTLGICHDDMNSVLPALPSGAQPVQVVTPQVLMETTPANVNDYTCPKQEIYGRIMPTIQPKAEPAHEAKTATLVYEIWDSQQRKIRIQVSDFFPLRKWTHLVITTTDRDPVRPNLNFYRDGELVYEEASAWLPQNSFLTHNYIGRSNWATVTDPYGNPDELFKGAMFDLRAYQTPMTKKKIDLTYKWGKKMMGNPNHDPMDRPLGL</sequence>
<dbReference type="SUPFAM" id="SSF49899">
    <property type="entry name" value="Concanavalin A-like lectins/glucanases"/>
    <property type="match status" value="2"/>
</dbReference>
<dbReference type="Gene3D" id="2.60.120.200">
    <property type="match status" value="1"/>
</dbReference>
<evidence type="ECO:0000313" key="2">
    <source>
        <dbReference type="EMBL" id="QHS81587.1"/>
    </source>
</evidence>
<accession>A0A6C0AP45</accession>